<keyword evidence="1" id="KW-0472">Membrane</keyword>
<gene>
    <name evidence="2" type="ORF">K933_15234</name>
</gene>
<dbReference type="EMBL" id="ASGZ01000061">
    <property type="protein sequence ID" value="ESP87230.1"/>
    <property type="molecule type" value="Genomic_DNA"/>
</dbReference>
<keyword evidence="3" id="KW-1185">Reference proteome</keyword>
<accession>V4H939</accession>
<protein>
    <submittedName>
        <fullName evidence="2">Uncharacterized protein</fullName>
    </submittedName>
</protein>
<name>V4H939_9EURY</name>
<proteinExistence type="predicted"/>
<evidence type="ECO:0000313" key="2">
    <source>
        <dbReference type="EMBL" id="ESP87230.1"/>
    </source>
</evidence>
<sequence>MNVTGALVRLGSLGCALAFVGALAALLSSVAAGAAGVPAVGLLLTLGLLVVGVAAAVAWGRRTARARWETPYW</sequence>
<comment type="caution">
    <text evidence="2">The sequence shown here is derived from an EMBL/GenBank/DDBJ whole genome shotgun (WGS) entry which is preliminary data.</text>
</comment>
<organism evidence="2 3">
    <name type="scientific">Candidatus Halobonum tyrrellensis G22</name>
    <dbReference type="NCBI Taxonomy" id="1324957"/>
    <lineage>
        <taxon>Archaea</taxon>
        <taxon>Methanobacteriati</taxon>
        <taxon>Methanobacteriota</taxon>
        <taxon>Stenosarchaea group</taxon>
        <taxon>Halobacteria</taxon>
        <taxon>Halobacteriales</taxon>
        <taxon>Haloferacaceae</taxon>
        <taxon>Candidatus Halobonum</taxon>
    </lineage>
</organism>
<evidence type="ECO:0000313" key="3">
    <source>
        <dbReference type="Proteomes" id="UP000017840"/>
    </source>
</evidence>
<keyword evidence="1" id="KW-0812">Transmembrane</keyword>
<feature type="transmembrane region" description="Helical" evidence="1">
    <location>
        <begin position="42"/>
        <end position="60"/>
    </location>
</feature>
<dbReference type="Proteomes" id="UP000017840">
    <property type="component" value="Unassembled WGS sequence"/>
</dbReference>
<dbReference type="RefSeq" id="WP_023395619.1">
    <property type="nucleotide sequence ID" value="NZ_ASGZ01000061.1"/>
</dbReference>
<reference evidence="2 3" key="1">
    <citation type="journal article" date="2013" name="Genome Announc.">
        <title>Draft Genome Sequence of 'Candidatus Halobonum tyrrellensis' Strain G22, Isolated from the Hypersaline Waters of Lake Tyrrell, Australia.</title>
        <authorList>
            <person name="Ugalde J.A."/>
            <person name="Narasingarao P."/>
            <person name="Kuo S."/>
            <person name="Podell S."/>
            <person name="Allen E.E."/>
        </authorList>
    </citation>
    <scope>NUCLEOTIDE SEQUENCE [LARGE SCALE GENOMIC DNA]</scope>
    <source>
        <strain evidence="2 3">G22</strain>
    </source>
</reference>
<evidence type="ECO:0000256" key="1">
    <source>
        <dbReference type="SAM" id="Phobius"/>
    </source>
</evidence>
<dbReference type="AlphaFoldDB" id="V4H939"/>
<keyword evidence="1" id="KW-1133">Transmembrane helix</keyword>